<sequence length="325" mass="38070">MIKIAIPSFKRPNVLKNKTLRVLMEQKINPKRIIIFVSDIEQKKEYLKILDSNTYDKIIVGKPGIKNIRNFMANYFKEKQKIFYIDDDISHIFQVFNDVTKKNFSKSIGKVLPKLEKGYNRSDNKLHYMRNLGDFIENAFKTAGEKGFTNWGIYPVENPYFMKPTTENVNDYTSTKLTYIMGGFTGVVNNKKAEIRTIDDKEDYERTIKYYLKDDGVLRFLNVCVRTRCYTEPGGMQENRTKERIHESAVYLTKQYPLLCTLNTSKKSGFSEVKLRDRRFSKDKKFKVNCNSILNNKSIKSKKTKKLVKIKIEDMKIPKCSDITL</sequence>
<accession>A0A5B8IF74</accession>
<evidence type="ECO:0000313" key="1">
    <source>
        <dbReference type="EMBL" id="QDY52038.1"/>
    </source>
</evidence>
<name>A0A5B8IF74_9VIRU</name>
<reference evidence="1" key="1">
    <citation type="submission" date="2018-11" db="EMBL/GenBank/DDBJ databases">
        <title>A distinct lineage of giant viruses engineers rhodopsin photosystems in predatory marine eukaryotes.</title>
        <authorList>
            <person name="Needham D.M."/>
            <person name="Yoshizawa S."/>
            <person name="Hosaka T."/>
            <person name="Poirier C."/>
            <person name="Choi C.-J."/>
            <person name="Hehenberger E."/>
            <person name="Irwin N.A.T."/>
            <person name="Wilken S."/>
            <person name="Yung C.-M."/>
            <person name="Bachy C."/>
            <person name="Kurihara R."/>
            <person name="Nakajima Y."/>
            <person name="Kojima K."/>
            <person name="Kimura-Someya T."/>
            <person name="Leonard G."/>
            <person name="Malmstrom R.R."/>
            <person name="Mende D."/>
            <person name="Olson D.K."/>
            <person name="Sudo Y."/>
            <person name="Sudek S."/>
            <person name="Richards T.A."/>
            <person name="DeLong E.F."/>
            <person name="Keeling P.J."/>
            <person name="Santoro A.E."/>
            <person name="Shirouzu M."/>
            <person name="Iwasaki W."/>
            <person name="Worden A.Z."/>
        </authorList>
    </citation>
    <scope>NUCLEOTIDE SEQUENCE</scope>
</reference>
<gene>
    <name evidence="1" type="ORF">3_17</name>
</gene>
<organism evidence="1">
    <name type="scientific">Mimiviridae sp. ChoanoV1</name>
    <dbReference type="NCBI Taxonomy" id="2596887"/>
    <lineage>
        <taxon>Viruses</taxon>
        <taxon>Varidnaviria</taxon>
        <taxon>Bamfordvirae</taxon>
        <taxon>Nucleocytoviricota</taxon>
        <taxon>Megaviricetes</taxon>
        <taxon>Imitervirales</taxon>
        <taxon>Schizomimiviridae</taxon>
    </lineage>
</organism>
<proteinExistence type="predicted"/>
<protein>
    <submittedName>
        <fullName evidence="1">Uncharacterized protein</fullName>
    </submittedName>
</protein>
<dbReference type="EMBL" id="MK250087">
    <property type="protein sequence ID" value="QDY52038.1"/>
    <property type="molecule type" value="Genomic_DNA"/>
</dbReference>